<feature type="region of interest" description="Disordered" evidence="1">
    <location>
        <begin position="303"/>
        <end position="327"/>
    </location>
</feature>
<dbReference type="GO" id="GO:0005783">
    <property type="term" value="C:endoplasmic reticulum"/>
    <property type="evidence" value="ECO:0007669"/>
    <property type="project" value="TreeGrafter"/>
</dbReference>
<accession>A0A146KEF3</accession>
<dbReference type="InterPro" id="IPR013766">
    <property type="entry name" value="Thioredoxin_domain"/>
</dbReference>
<dbReference type="EMBL" id="GDID01001739">
    <property type="protein sequence ID" value="JAP94867.1"/>
    <property type="molecule type" value="Transcribed_RNA"/>
</dbReference>
<dbReference type="PANTHER" id="PTHR45672">
    <property type="entry name" value="PROTEIN DISULFIDE-ISOMERASE C17H9.14C-RELATED"/>
    <property type="match status" value="1"/>
</dbReference>
<dbReference type="GO" id="GO:0003756">
    <property type="term" value="F:protein disulfide isomerase activity"/>
    <property type="evidence" value="ECO:0007669"/>
    <property type="project" value="TreeGrafter"/>
</dbReference>
<dbReference type="AlphaFoldDB" id="A0A146KEF3"/>
<feature type="domain" description="Thioredoxin" evidence="2">
    <location>
        <begin position="1"/>
        <end position="107"/>
    </location>
</feature>
<dbReference type="CDD" id="cd02961">
    <property type="entry name" value="PDI_a_family"/>
    <property type="match status" value="1"/>
</dbReference>
<gene>
    <name evidence="3" type="ORF">TPC1_12328</name>
</gene>
<dbReference type="Pfam" id="PF13848">
    <property type="entry name" value="Thioredoxin_6"/>
    <property type="match status" value="1"/>
</dbReference>
<dbReference type="Pfam" id="PF00085">
    <property type="entry name" value="Thioredoxin"/>
    <property type="match status" value="1"/>
</dbReference>
<organism evidence="3">
    <name type="scientific">Trepomonas sp. PC1</name>
    <dbReference type="NCBI Taxonomy" id="1076344"/>
    <lineage>
        <taxon>Eukaryota</taxon>
        <taxon>Metamonada</taxon>
        <taxon>Diplomonadida</taxon>
        <taxon>Hexamitidae</taxon>
        <taxon>Hexamitinae</taxon>
        <taxon>Trepomonas</taxon>
    </lineage>
</organism>
<dbReference type="Gene3D" id="3.40.30.10">
    <property type="entry name" value="Glutaredoxin"/>
    <property type="match status" value="1"/>
</dbReference>
<protein>
    <submittedName>
        <fullName evidence="3">Protein disulfide isomerase</fullName>
    </submittedName>
</protein>
<feature type="non-terminal residue" evidence="3">
    <location>
        <position position="1"/>
    </location>
</feature>
<proteinExistence type="predicted"/>
<keyword evidence="3" id="KW-0413">Isomerase</keyword>
<name>A0A146KEF3_9EUKA</name>
<evidence type="ECO:0000313" key="3">
    <source>
        <dbReference type="EMBL" id="JAP94867.1"/>
    </source>
</evidence>
<reference evidence="3" key="1">
    <citation type="submission" date="2015-07" db="EMBL/GenBank/DDBJ databases">
        <title>Adaptation to a free-living lifestyle via gene acquisitions in the diplomonad Trepomonas sp. PC1.</title>
        <authorList>
            <person name="Xu F."/>
            <person name="Jerlstrom-Hultqvist J."/>
            <person name="Kolisko M."/>
            <person name="Simpson A.G.B."/>
            <person name="Roger A.J."/>
            <person name="Svard S.G."/>
            <person name="Andersson J.O."/>
        </authorList>
    </citation>
    <scope>NUCLEOTIDE SEQUENCE</scope>
    <source>
        <strain evidence="3">PC1</strain>
    </source>
</reference>
<dbReference type="GO" id="GO:0006457">
    <property type="term" value="P:protein folding"/>
    <property type="evidence" value="ECO:0007669"/>
    <property type="project" value="TreeGrafter"/>
</dbReference>
<dbReference type="InterPro" id="IPR051063">
    <property type="entry name" value="PDI"/>
</dbReference>
<dbReference type="SUPFAM" id="SSF52833">
    <property type="entry name" value="Thioredoxin-like"/>
    <property type="match status" value="1"/>
</dbReference>
<evidence type="ECO:0000256" key="1">
    <source>
        <dbReference type="SAM" id="MobiDB-lite"/>
    </source>
</evidence>
<evidence type="ECO:0000259" key="2">
    <source>
        <dbReference type="PROSITE" id="PS51352"/>
    </source>
</evidence>
<dbReference type="InterPro" id="IPR036249">
    <property type="entry name" value="Thioredoxin-like_sf"/>
</dbReference>
<sequence>ILSIALHEIRNLNQETLDSLEKPTFIKFFTSWCSHCHDLTPKFEQLAGIMQHIDFGSIQCDLDYQLCGREGIRGYPTLRLWINGRFVGYEGSREAHDMAAWINSVFQPMMQVKTHQQLQQEAYRNYAVTYYTLKTQEPEKYHDIFEEFHGSIVFGVERSEEEVFTAFREGNPVEMEAEITSENVRKFITKNKIQYFTLVQDYNFVTLTQSGLPAMMLYGNKEELADEIEMLKDFAIDNSEDFQVGFLPSDSKQAEFAKKWEKDGKKNMIIYVDFNNRNERKHAEFDPNTDIGEQMVARFKEFHKPKQESLRKQMEKQKKQNKDTKVI</sequence>
<dbReference type="PROSITE" id="PS51352">
    <property type="entry name" value="THIOREDOXIN_2"/>
    <property type="match status" value="1"/>
</dbReference>